<proteinExistence type="predicted"/>
<name>A0A6N9PYL1_9BACL</name>
<dbReference type="RefSeq" id="WP_160645404.1">
    <property type="nucleotide sequence ID" value="NZ_SIJB01000016.1"/>
</dbReference>
<evidence type="ECO:0000313" key="1">
    <source>
        <dbReference type="EMBL" id="NBI28609.1"/>
    </source>
</evidence>
<dbReference type="Proteomes" id="UP000448943">
    <property type="component" value="Unassembled WGS sequence"/>
</dbReference>
<accession>A0A6N9PYL1</accession>
<reference evidence="1 2" key="1">
    <citation type="submission" date="2019-01" db="EMBL/GenBank/DDBJ databases">
        <title>Chengkuizengella sp. nov., isolated from deep-sea sediment of East Pacific Ocean.</title>
        <authorList>
            <person name="Yang J."/>
            <person name="Lai Q."/>
            <person name="Shao Z."/>
        </authorList>
    </citation>
    <scope>NUCLEOTIDE SEQUENCE [LARGE SCALE GENOMIC DNA]</scope>
    <source>
        <strain evidence="1 2">YPA3-1-1</strain>
    </source>
</reference>
<keyword evidence="2" id="KW-1185">Reference proteome</keyword>
<dbReference type="OrthoDB" id="1864014at2"/>
<evidence type="ECO:0000313" key="2">
    <source>
        <dbReference type="Proteomes" id="UP000448943"/>
    </source>
</evidence>
<dbReference type="EMBL" id="SIJB01000016">
    <property type="protein sequence ID" value="NBI28609.1"/>
    <property type="molecule type" value="Genomic_DNA"/>
</dbReference>
<dbReference type="AlphaFoldDB" id="A0A6N9PYL1"/>
<protein>
    <submittedName>
        <fullName evidence="1">Uncharacterized protein</fullName>
    </submittedName>
</protein>
<gene>
    <name evidence="1" type="ORF">ERL59_06540</name>
</gene>
<sequence length="315" mass="36826">MSKKVQEYVKCAKCKKDKAAPTNFYKSSNNLYDGFIPTCKQCLRSMIDYDDKETVFTLFKRLDIPFHFECWEKATNGEKDTLGRYLSMANALKGLKGKGWEDSVFAETEEAKQKEEEKQQSEKIYFDSLEEDEDTQREKFLVTHEIIDKWGEGYQEIEYRSFEKKYHQLKNNYPEKTAMHTESLLTYIRYRVKEELATAEGDVKTAKSWGDLAQKAAQDAKINPSQLTKSDLSDGLDGFGQLVRAIEQAIDVIPILPKFKEKPQDKVDFTLWCYINYIRDLQGLPLVPYEDIYQFYEERKKEYEADEGGDFDAFI</sequence>
<organism evidence="1 2">
    <name type="scientific">Chengkuizengella marina</name>
    <dbReference type="NCBI Taxonomy" id="2507566"/>
    <lineage>
        <taxon>Bacteria</taxon>
        <taxon>Bacillati</taxon>
        <taxon>Bacillota</taxon>
        <taxon>Bacilli</taxon>
        <taxon>Bacillales</taxon>
        <taxon>Paenibacillaceae</taxon>
        <taxon>Chengkuizengella</taxon>
    </lineage>
</organism>
<comment type="caution">
    <text evidence="1">The sequence shown here is derived from an EMBL/GenBank/DDBJ whole genome shotgun (WGS) entry which is preliminary data.</text>
</comment>